<protein>
    <recommendedName>
        <fullName evidence="6">Ribose 1,5-bisphosphate phosphokinase PhnN</fullName>
        <ecNumber evidence="6">2.7.4.23</ecNumber>
    </recommendedName>
    <alternativeName>
        <fullName evidence="6">Ribose 1,5-bisphosphokinase</fullName>
    </alternativeName>
</protein>
<dbReference type="HAMAP" id="MF_00836">
    <property type="entry name" value="PhnN"/>
    <property type="match status" value="1"/>
</dbReference>
<evidence type="ECO:0000256" key="4">
    <source>
        <dbReference type="ARBA" id="ARBA00022741"/>
    </source>
</evidence>
<dbReference type="Pfam" id="PF13238">
    <property type="entry name" value="AAA_18"/>
    <property type="match status" value="1"/>
</dbReference>
<comment type="function">
    <text evidence="6">Catalyzes the phosphorylation of ribose 1,5-bisphosphate to 5-phospho-D-ribosyl alpha-1-diphosphate (PRPP).</text>
</comment>
<comment type="catalytic activity">
    <reaction evidence="1 6">
        <text>alpha-D-ribose 1,5-bisphosphate + ATP = 5-phospho-alpha-D-ribose 1-diphosphate + ADP</text>
        <dbReference type="Rhea" id="RHEA:20109"/>
        <dbReference type="ChEBI" id="CHEBI:30616"/>
        <dbReference type="ChEBI" id="CHEBI:58017"/>
        <dbReference type="ChEBI" id="CHEBI:68688"/>
        <dbReference type="ChEBI" id="CHEBI:456216"/>
        <dbReference type="EC" id="2.7.4.23"/>
    </reaction>
</comment>
<keyword evidence="9" id="KW-1185">Reference proteome</keyword>
<accession>A0AA50DM37</accession>
<dbReference type="GO" id="GO:0006015">
    <property type="term" value="P:5-phosphoribose 1-diphosphate biosynthetic process"/>
    <property type="evidence" value="ECO:0007669"/>
    <property type="project" value="UniProtKB-UniRule"/>
</dbReference>
<reference evidence="8 9" key="1">
    <citation type="submission" date="2023-07" db="EMBL/GenBank/DDBJ databases">
        <title>Pathogenic bacteria of pear tree diseases.</title>
        <authorList>
            <person name="Zhang Z."/>
            <person name="He L."/>
            <person name="Huang R."/>
        </authorList>
    </citation>
    <scope>NUCLEOTIDE SEQUENCE [LARGE SCALE GENOMIC DNA]</scope>
    <source>
        <strain evidence="8 9">DE2</strain>
    </source>
</reference>
<evidence type="ECO:0000256" key="2">
    <source>
        <dbReference type="ARBA" id="ARBA00005069"/>
    </source>
</evidence>
<evidence type="ECO:0000256" key="6">
    <source>
        <dbReference type="HAMAP-Rule" id="MF_00836"/>
    </source>
</evidence>
<organism evidence="8 9">
    <name type="scientific">Erwinia pyri</name>
    <dbReference type="NCBI Taxonomy" id="3062598"/>
    <lineage>
        <taxon>Bacteria</taxon>
        <taxon>Pseudomonadati</taxon>
        <taxon>Pseudomonadota</taxon>
        <taxon>Gammaproteobacteria</taxon>
        <taxon>Enterobacterales</taxon>
        <taxon>Erwiniaceae</taxon>
        <taxon>Erwinia</taxon>
    </lineage>
</organism>
<comment type="similarity">
    <text evidence="6">Belongs to the ribose 1,5-bisphosphokinase family.</text>
</comment>
<dbReference type="RefSeq" id="WP_306212132.1">
    <property type="nucleotide sequence ID" value="NZ_CP132353.1"/>
</dbReference>
<evidence type="ECO:0000313" key="8">
    <source>
        <dbReference type="EMBL" id="WLS80441.1"/>
    </source>
</evidence>
<gene>
    <name evidence="6 8" type="primary">phnN</name>
    <name evidence="8" type="ORF">Q3V30_08175</name>
</gene>
<dbReference type="GO" id="GO:0019634">
    <property type="term" value="P:organic phosphonate metabolic process"/>
    <property type="evidence" value="ECO:0007669"/>
    <property type="project" value="UniProtKB-UniRule"/>
</dbReference>
<dbReference type="SUPFAM" id="SSF52540">
    <property type="entry name" value="P-loop containing nucleoside triphosphate hydrolases"/>
    <property type="match status" value="1"/>
</dbReference>
<name>A0AA50DM37_9GAMM</name>
<sequence length="195" mass="21042">MARLIWLMGASGSGKDSLLDALREAAPEGVLVAHRYITRAADAGGENHIALSEAEFQRRRAKGLFAIDWLAHQQAYALGIEIDLWLAQDLDVVVNGSRLHLPAAEQRYGTQLLPVCLQVSPGVLAQRLRQRGREGEEQIAQRLRRAAEGPPSSCMMLNNDGPLSQTLSEFMALLAEQACSPAQAFAASGSQAAGR</sequence>
<dbReference type="NCBIfam" id="NF007485">
    <property type="entry name" value="PRK10078.1"/>
    <property type="match status" value="1"/>
</dbReference>
<dbReference type="GO" id="GO:0005524">
    <property type="term" value="F:ATP binding"/>
    <property type="evidence" value="ECO:0007669"/>
    <property type="project" value="UniProtKB-KW"/>
</dbReference>
<feature type="domain" description="Guanylate kinase/L-type calcium channel beta subunit" evidence="7">
    <location>
        <begin position="1"/>
        <end position="178"/>
    </location>
</feature>
<evidence type="ECO:0000313" key="9">
    <source>
        <dbReference type="Proteomes" id="UP001228139"/>
    </source>
</evidence>
<dbReference type="EMBL" id="CP132353">
    <property type="protein sequence ID" value="WLS80441.1"/>
    <property type="molecule type" value="Genomic_DNA"/>
</dbReference>
<keyword evidence="3 6" id="KW-0808">Transferase</keyword>
<dbReference type="Gene3D" id="3.40.50.300">
    <property type="entry name" value="P-loop containing nucleotide triphosphate hydrolases"/>
    <property type="match status" value="1"/>
</dbReference>
<evidence type="ECO:0000259" key="7">
    <source>
        <dbReference type="SMART" id="SM00072"/>
    </source>
</evidence>
<dbReference type="SMART" id="SM00072">
    <property type="entry name" value="GuKc"/>
    <property type="match status" value="1"/>
</dbReference>
<dbReference type="GO" id="GO:0033863">
    <property type="term" value="F:ribose 1,5-bisphosphate phosphokinase activity"/>
    <property type="evidence" value="ECO:0007669"/>
    <property type="project" value="UniProtKB-UniRule"/>
</dbReference>
<comment type="pathway">
    <text evidence="2 6">Metabolic intermediate biosynthesis; 5-phospho-alpha-D-ribose 1-diphosphate biosynthesis; 5-phospho-alpha-D-ribose 1-diphosphate from D-ribose 5-phosphate (route II): step 3/3.</text>
</comment>
<dbReference type="InterPro" id="IPR012699">
    <property type="entry name" value="PhnN"/>
</dbReference>
<comment type="caution">
    <text evidence="6">Lacks conserved residue(s) required for the propagation of feature annotation.</text>
</comment>
<proteinExistence type="inferred from homology"/>
<dbReference type="AlphaFoldDB" id="A0AA50DM37"/>
<dbReference type="Proteomes" id="UP001228139">
    <property type="component" value="Chromosome"/>
</dbReference>
<dbReference type="InterPro" id="IPR008145">
    <property type="entry name" value="GK/Ca_channel_bsu"/>
</dbReference>
<keyword evidence="5 6" id="KW-0067">ATP-binding</keyword>
<evidence type="ECO:0000256" key="1">
    <source>
        <dbReference type="ARBA" id="ARBA00000373"/>
    </source>
</evidence>
<dbReference type="FunFam" id="3.40.50.300:FF:000979">
    <property type="entry name" value="Ribose 1,5-bisphosphate phosphokinase PhnN"/>
    <property type="match status" value="1"/>
</dbReference>
<dbReference type="KEGG" id="epi:Q3V30_08175"/>
<evidence type="ECO:0000256" key="5">
    <source>
        <dbReference type="ARBA" id="ARBA00022840"/>
    </source>
</evidence>
<dbReference type="NCBIfam" id="TIGR02322">
    <property type="entry name" value="phosphon_PhnN"/>
    <property type="match status" value="1"/>
</dbReference>
<dbReference type="EC" id="2.7.4.23" evidence="6"/>
<evidence type="ECO:0000256" key="3">
    <source>
        <dbReference type="ARBA" id="ARBA00022679"/>
    </source>
</evidence>
<keyword evidence="4 6" id="KW-0547">Nucleotide-binding</keyword>
<dbReference type="InterPro" id="IPR027417">
    <property type="entry name" value="P-loop_NTPase"/>
</dbReference>